<evidence type="ECO:0000313" key="2">
    <source>
        <dbReference type="Proteomes" id="UP001163156"/>
    </source>
</evidence>
<sequence>MKILDVVTLHKEFFLKQGFVFNASKSLFEKVFPHGKQVIFIHFSEAEEADFLQYALGIRINEVEEMIHTYLPTPRNYATDSLTLVQQLHKLWNNCPEKFRIQTDEDLNTTIAKVEKYFEEEGFAWLERMIKPEELEKEFLMEKSNALAYENLVYTAFRSTALSKLYSPNDYSLLRQGFLAQMNSQQMTPFTIAAFLQFIDYLDHLEVA</sequence>
<organism evidence="1 2">
    <name type="scientific">Algoriphagus halophytocola</name>
    <dbReference type="NCBI Taxonomy" id="2991499"/>
    <lineage>
        <taxon>Bacteria</taxon>
        <taxon>Pseudomonadati</taxon>
        <taxon>Bacteroidota</taxon>
        <taxon>Cytophagia</taxon>
        <taxon>Cytophagales</taxon>
        <taxon>Cyclobacteriaceae</taxon>
        <taxon>Algoriphagus</taxon>
    </lineage>
</organism>
<evidence type="ECO:0000313" key="1">
    <source>
        <dbReference type="EMBL" id="UZD23204.1"/>
    </source>
</evidence>
<gene>
    <name evidence="1" type="ORF">OM944_01670</name>
</gene>
<reference evidence="1" key="1">
    <citation type="submission" date="2022-10" db="EMBL/GenBank/DDBJ databases">
        <title>Algoriphagus sp. a novel bacteria isolate from halophytes salicornia europaea.</title>
        <authorList>
            <person name="Peng Y."/>
            <person name="Jiang L."/>
            <person name="Lee J."/>
        </authorList>
    </citation>
    <scope>NUCLEOTIDE SEQUENCE</scope>
    <source>
        <strain evidence="1">TR-M5</strain>
    </source>
</reference>
<name>A0ABY6MJS3_9BACT</name>
<dbReference type="RefSeq" id="WP_264809743.1">
    <property type="nucleotide sequence ID" value="NZ_CP110226.1"/>
</dbReference>
<keyword evidence="2" id="KW-1185">Reference proteome</keyword>
<accession>A0ABY6MJS3</accession>
<dbReference type="Proteomes" id="UP001163156">
    <property type="component" value="Chromosome"/>
</dbReference>
<proteinExistence type="predicted"/>
<dbReference type="EMBL" id="CP110226">
    <property type="protein sequence ID" value="UZD23204.1"/>
    <property type="molecule type" value="Genomic_DNA"/>
</dbReference>
<protein>
    <submittedName>
        <fullName evidence="1">Uncharacterized protein</fullName>
    </submittedName>
</protein>